<comment type="caution">
    <text evidence="1">The sequence shown here is derived from an EMBL/GenBank/DDBJ whole genome shotgun (WGS) entry which is preliminary data.</text>
</comment>
<name>A0AAV8YQ96_9CUCU</name>
<dbReference type="AlphaFoldDB" id="A0AAV8YQ96"/>
<reference evidence="1" key="1">
    <citation type="journal article" date="2023" name="Insect Mol. Biol.">
        <title>Genome sequencing provides insights into the evolution of gene families encoding plant cell wall-degrading enzymes in longhorned beetles.</title>
        <authorList>
            <person name="Shin N.R."/>
            <person name="Okamura Y."/>
            <person name="Kirsch R."/>
            <person name="Pauchet Y."/>
        </authorList>
    </citation>
    <scope>NUCLEOTIDE SEQUENCE</scope>
    <source>
        <strain evidence="1">AMC_N1</strain>
    </source>
</reference>
<organism evidence="1 2">
    <name type="scientific">Aromia moschata</name>
    <dbReference type="NCBI Taxonomy" id="1265417"/>
    <lineage>
        <taxon>Eukaryota</taxon>
        <taxon>Metazoa</taxon>
        <taxon>Ecdysozoa</taxon>
        <taxon>Arthropoda</taxon>
        <taxon>Hexapoda</taxon>
        <taxon>Insecta</taxon>
        <taxon>Pterygota</taxon>
        <taxon>Neoptera</taxon>
        <taxon>Endopterygota</taxon>
        <taxon>Coleoptera</taxon>
        <taxon>Polyphaga</taxon>
        <taxon>Cucujiformia</taxon>
        <taxon>Chrysomeloidea</taxon>
        <taxon>Cerambycidae</taxon>
        <taxon>Cerambycinae</taxon>
        <taxon>Callichromatini</taxon>
        <taxon>Aromia</taxon>
    </lineage>
</organism>
<protein>
    <submittedName>
        <fullName evidence="1">Uncharacterized protein</fullName>
    </submittedName>
</protein>
<dbReference type="EMBL" id="JAPWTK010000060">
    <property type="protein sequence ID" value="KAJ8953133.1"/>
    <property type="molecule type" value="Genomic_DNA"/>
</dbReference>
<proteinExistence type="predicted"/>
<evidence type="ECO:0000313" key="2">
    <source>
        <dbReference type="Proteomes" id="UP001162162"/>
    </source>
</evidence>
<accession>A0AAV8YQ96</accession>
<keyword evidence="2" id="KW-1185">Reference proteome</keyword>
<gene>
    <name evidence="1" type="ORF">NQ318_017160</name>
</gene>
<evidence type="ECO:0000313" key="1">
    <source>
        <dbReference type="EMBL" id="KAJ8953133.1"/>
    </source>
</evidence>
<sequence>MLQLTLLATCADIRNFSRQLPETCESREAADGGLLVHSQQRCAAGGQQADYAPHKLRQIRAASHLNGPYLNVNNRTSKNMYLKFQVKILTLSVKKERQTLTCCPSDFGAYPVALLRLE</sequence>
<dbReference type="Proteomes" id="UP001162162">
    <property type="component" value="Unassembled WGS sequence"/>
</dbReference>